<organism evidence="5 6">
    <name type="scientific">Aliikangiella marina</name>
    <dbReference type="NCBI Taxonomy" id="1712262"/>
    <lineage>
        <taxon>Bacteria</taxon>
        <taxon>Pseudomonadati</taxon>
        <taxon>Pseudomonadota</taxon>
        <taxon>Gammaproteobacteria</taxon>
        <taxon>Oceanospirillales</taxon>
        <taxon>Pleioneaceae</taxon>
        <taxon>Aliikangiella</taxon>
    </lineage>
</organism>
<dbReference type="PANTHER" id="PTHR45527">
    <property type="entry name" value="NONRIBOSOMAL PEPTIDE SYNTHETASE"/>
    <property type="match status" value="1"/>
</dbReference>
<dbReference type="Gene3D" id="3.40.50.12780">
    <property type="entry name" value="N-terminal domain of ligase-like"/>
    <property type="match status" value="2"/>
</dbReference>
<dbReference type="InterPro" id="IPR020845">
    <property type="entry name" value="AMP-binding_CS"/>
</dbReference>
<evidence type="ECO:0000313" key="6">
    <source>
        <dbReference type="Proteomes" id="UP000317839"/>
    </source>
</evidence>
<dbReference type="InterPro" id="IPR045851">
    <property type="entry name" value="AMP-bd_C_sf"/>
</dbReference>
<comment type="caution">
    <text evidence="5">The sequence shown here is derived from an EMBL/GenBank/DDBJ whole genome shotgun (WGS) entry which is preliminary data.</text>
</comment>
<dbReference type="InterPro" id="IPR006162">
    <property type="entry name" value="Ppantetheine_attach_site"/>
</dbReference>
<dbReference type="InterPro" id="IPR025714">
    <property type="entry name" value="Methyltranfer_dom"/>
</dbReference>
<accession>A0A545TJG5</accession>
<dbReference type="OrthoDB" id="9757559at2"/>
<dbReference type="InterPro" id="IPR036736">
    <property type="entry name" value="ACP-like_sf"/>
</dbReference>
<dbReference type="PROSITE" id="PS00012">
    <property type="entry name" value="PHOSPHOPANTETHEINE"/>
    <property type="match status" value="4"/>
</dbReference>
<feature type="domain" description="Carrier" evidence="4">
    <location>
        <begin position="3539"/>
        <end position="3614"/>
    </location>
</feature>
<dbReference type="FunFam" id="2.30.38.10:FF:000001">
    <property type="entry name" value="Non-ribosomal peptide synthetase PvdI"/>
    <property type="match status" value="1"/>
</dbReference>
<dbReference type="Gene3D" id="3.40.50.980">
    <property type="match status" value="4"/>
</dbReference>
<feature type="domain" description="Carrier" evidence="4">
    <location>
        <begin position="1465"/>
        <end position="1540"/>
    </location>
</feature>
<dbReference type="Gene3D" id="2.30.38.10">
    <property type="entry name" value="Luciferase, Domain 3"/>
    <property type="match status" value="2"/>
</dbReference>
<dbReference type="GO" id="GO:0072330">
    <property type="term" value="P:monocarboxylic acid biosynthetic process"/>
    <property type="evidence" value="ECO:0007669"/>
    <property type="project" value="UniProtKB-ARBA"/>
</dbReference>
<dbReference type="PROSITE" id="PS00455">
    <property type="entry name" value="AMP_BINDING"/>
    <property type="match status" value="2"/>
</dbReference>
<dbReference type="PANTHER" id="PTHR45527:SF1">
    <property type="entry name" value="FATTY ACID SYNTHASE"/>
    <property type="match status" value="1"/>
</dbReference>
<dbReference type="SMART" id="SM00823">
    <property type="entry name" value="PKS_PP"/>
    <property type="match status" value="4"/>
</dbReference>
<dbReference type="InterPro" id="IPR023213">
    <property type="entry name" value="CAT-like_dom_sf"/>
</dbReference>
<protein>
    <submittedName>
        <fullName evidence="5">Amino acid adenylation domain-containing protein</fullName>
    </submittedName>
</protein>
<dbReference type="GO" id="GO:0005829">
    <property type="term" value="C:cytosol"/>
    <property type="evidence" value="ECO:0007669"/>
    <property type="project" value="TreeGrafter"/>
</dbReference>
<dbReference type="Pfam" id="PF00550">
    <property type="entry name" value="PP-binding"/>
    <property type="match status" value="4"/>
</dbReference>
<reference evidence="5 6" key="1">
    <citation type="submission" date="2019-06" db="EMBL/GenBank/DDBJ databases">
        <title>Draft genome of Aliikangiella marina GYP-15.</title>
        <authorList>
            <person name="Wang G."/>
        </authorList>
    </citation>
    <scope>NUCLEOTIDE SEQUENCE [LARGE SCALE GENOMIC DNA]</scope>
    <source>
        <strain evidence="5 6">GYP-15</strain>
    </source>
</reference>
<dbReference type="Pfam" id="PF13847">
    <property type="entry name" value="Methyltransf_31"/>
    <property type="match status" value="1"/>
</dbReference>
<dbReference type="NCBIfam" id="NF003417">
    <property type="entry name" value="PRK04813.1"/>
    <property type="match status" value="5"/>
</dbReference>
<dbReference type="InterPro" id="IPR041464">
    <property type="entry name" value="TubC_N"/>
</dbReference>
<dbReference type="GO" id="GO:0009366">
    <property type="term" value="C:enterobactin synthetase complex"/>
    <property type="evidence" value="ECO:0007669"/>
    <property type="project" value="TreeGrafter"/>
</dbReference>
<dbReference type="GO" id="GO:0009239">
    <property type="term" value="P:enterobactin biosynthetic process"/>
    <property type="evidence" value="ECO:0007669"/>
    <property type="project" value="TreeGrafter"/>
</dbReference>
<dbReference type="RefSeq" id="WP_142940946.1">
    <property type="nucleotide sequence ID" value="NZ_VIKR01000001.1"/>
</dbReference>
<evidence type="ECO:0000256" key="3">
    <source>
        <dbReference type="ARBA" id="ARBA00022553"/>
    </source>
</evidence>
<dbReference type="Gene3D" id="1.10.1200.10">
    <property type="entry name" value="ACP-like"/>
    <property type="match status" value="4"/>
</dbReference>
<dbReference type="FunFam" id="1.10.1200.10:FF:000016">
    <property type="entry name" value="Non-ribosomal peptide synthase"/>
    <property type="match status" value="1"/>
</dbReference>
<dbReference type="Pfam" id="PF00501">
    <property type="entry name" value="AMP-binding"/>
    <property type="match status" value="3"/>
</dbReference>
<dbReference type="CDD" id="cd05930">
    <property type="entry name" value="A_NRPS"/>
    <property type="match status" value="1"/>
</dbReference>
<dbReference type="Gene3D" id="3.40.50.150">
    <property type="entry name" value="Vaccinia Virus protein VP39"/>
    <property type="match status" value="1"/>
</dbReference>
<proteinExistence type="predicted"/>
<dbReference type="PROSITE" id="PS50075">
    <property type="entry name" value="CARRIER"/>
    <property type="match status" value="4"/>
</dbReference>
<dbReference type="Gene3D" id="3.30.300.30">
    <property type="match status" value="3"/>
</dbReference>
<dbReference type="Pfam" id="PF00668">
    <property type="entry name" value="Condensation"/>
    <property type="match status" value="4"/>
</dbReference>
<feature type="domain" description="Carrier" evidence="4">
    <location>
        <begin position="4585"/>
        <end position="4660"/>
    </location>
</feature>
<dbReference type="Gene3D" id="3.30.559.30">
    <property type="entry name" value="Nonribosomal peptide synthetase, condensation domain"/>
    <property type="match status" value="4"/>
</dbReference>
<dbReference type="InterPro" id="IPR029063">
    <property type="entry name" value="SAM-dependent_MTases_sf"/>
</dbReference>
<sequence length="4684" mass="531486">MLDAKSTGIKLFLSNGKLIAKGEKGRLSESLREKIKVNKQALIDFLSENPKFFDIEAEGEGAKYVPWLSYAQQRLWFLDKLGGSSVQYNIPGRFQIFESINVPAFEKALNELIERHEVLRTHFSELNGEPRQVIVCEYVLPFKFHDLEKLSDESKSKEINRLIELEATTPFDLSKDLMLRVQLIKVGPKHFIVLYTQHHIASDGWSMRILQNELSSLYQAYRDGKPNPLEPLRIQYADYALWQKQWLEGSVLQEQKKYWLEQLSGIPNLHRLPLDKPRPLQQTYDASRFSQDIERSLSKQIIDFCKKHDITLYIFLQTIFAIIVARFSNEKDVVIGTPISGRTHNDVEGLIGFFVNSLVLRSNLKDNLSFMSFLAKNKETILDAFTNQHIPFEMLVENIRPERDLSYNPIFQILFVVQNNERGSWQSGEVVAEGKGTLKKGSPSNSHFAKTRFDLELHVNESDAGISLRWVYNLKLFDSCSIENLSNSFCTLIENVFRDCSRIKTKHAGIHELSLLSKSKELNTLYHWNDTDADYDRSIALHQLIELQASKNPNSIAVIDNDNEITFKTLNQEANRLANYLVVHGVKQSDVIGLCIHRSIDMVVAIFAILKAGAAYVPIDPQTPKSRIKFVLKDSGANIVIGNNATLALFTDLNINYLALDDHHSRSELTKFSHELAFADRSSSNLLAYIIYTSGSTGTPKGVMVNHRNVINYIQHGKSYLTENIVGAVVTTALVFDATVCSLFIPLCYGKYIELLDDDSASIDSLIDCIVDDSDDLLFKLTPSHLKAVLSNDLLETNVKSEHVFVVGGEQLTTETASQWFDKFPLCSIINEYGPTETTVGCCIHTCEKQAFSKPLLREQNSVSIGNPINNTQLYVLNAHLQPQPDGVVGELYIGGDGVSNGYINQASLTARKFIPNPYAKRKGSRLYKTGDLVKRCHNGQLEFVKRVDEQVKVRGFRIELGDIECSISEHTDISSNAVIASGDGDSNQQLIAYLCPSNEYLEKTSKETIKDNVNQWTEVFNDTYNEDDVPVIEANYSGWDSSYTMQAIEIEQMDEWLDATISVIQSLRPRNLLEIGCGTGLLLFRYASSCESVTAVDISKEALANVSKGISAKDWKHIELIQGDALSISESFHNRQFDCIVINSVAQYFPNRLYFETVLNNALSVLCEGGKLLLGDIRNLDLFTSHVCAVEQSRLTQSTTLSVFSNRVQRRIQQEQELLVSPSYFGNLKARFNTIAQVDIMVKRGVGDNEMNRYRYEVVITKKSKDANQDSRQQVEWQNFTSRSDFEALICNLDDHVAAISGIPNPRLDEDFALCLGLKNWQSSRLIHPQASAGKLSLTTQEKIDWLESQFRLAEDKGYKIAVTWSQSAKDKLDVIISRDSLPEVLARSEYKESYLINYPRLDKIGSGLSKSVANHLLEKLPSYMLPSFFVVLEKLPLTINGKVNKKVLPLPNETDIQKEKYVPPSNEVEQSLCEIWQNILNISKVGIHDNFFSLGGHSLLATRLISAIRQQFAAEIQIRMLFEAPTVATLAEVITSLQGEFVLPNLEKVERKGQLPLSYAQQRLWFVDQLGEGSTEYNMRGRFTIEKDFNQSAFYNALEYLIKRHEILRTTYLSVDGQPVQKILEQYEIPYQYFDLSRFKSDDINIKLNEISSQEANQPFQLDSDLMIRVKVAKLSQSLHSIFYTIHHIAGDAWSIDIFKRELSILYDAFNEKKQSPLQAIAYQYVDYAAWQKKWLSGAVLESQLEFWKSNLNELPTVHSLPLDKKRPNKQTNSGRGFKQTINPNLVDKIKKHTKAQGVTLFMFLQTAFSVLLSRYSNQSDIVMGTPVSGRIHKDIENLIGFFVNTLVLRTDLSGEPNFLELLSKNKQMILDAYAHQHIPFEMLVDEVLDERNITYNALFQILFDVQTESVVSAQSKVKANDKKEPIKVINEIGVRFDLAIHVKDSADGLSVRWSYRDSLFEDESILRMVKNYECLLEKIVESLESGGESCRVHEVEFITKQEKNIQLLNWNNNKADYPLKSCIHELIEEQVIKSPNNIAVICEEQELTYEEFNHQANQLANLLLQSGVSHGAKVVIFIDRSVEAMIALLAVLKSGAAYVPIDSTYPRDRIEYMLENCNAACIITKHKFVKTIFEDYFTICLDDSNTLDQLKGLSAENISRDVINLNSHQPAYVIYTSGSTGKPKGVVVNHRSVVNFLFAIKEPFFIEQLSGSIVSSPLAFDATVQSLYLPLCVGKYVEIIPEDENLIESLADYLIDDEERLLFKITPTHLKAVSDIGFLSTNSSANHVIVVAGEKLTCSTVLPWVNEILPNSIFINEYGPTEATVGSCIYQISGHEEETKNYHSVPIGSPLSNVNFYVLDKYQNLQPIGVPGELYISGEGLADGYLNMPEVTNEKFIDNPFGRDFSPKMYKTGDLVRWTNQGDIEFLSRVDDQVKLRGFRIELGEIEYLLNQLDDINNSVVVVKETELEQEVLVAYLVSNNPPNQKNHQVSNIKRYLASKLPDFMVPSFFVYLDKLPLTPSGKIAKADLPNPGQDSVEQLEYQAPRNRLEEKLCTLWAKILGVTAVGINDNFFTLGGHSLLATRLISLIREELQREVQLRTLFEYPTIAGLSEKLNLEKDNFVLPKIEVCDRTSRIPLSFAQQRLWFIDKLGGSLQYNMPGRYLLSGKFDLDIFKEALAQLIDRHEILRTVIKDYEGTPFQFIQNSYELPISLIDCSQFLDDERQNKVFKLIQDEAKTPFDLANDMVLRVKVLKIADDMHLILYTLHHIASDGWSMAIFQNELSDIYASLTNGKESTLLPLKRQYADYSVWQREWLTDELLEDQLNYWRQQLSDIPDVHKLPLDKERPSEQSFNGMRFMTRLDGKAVKIVKAFCEDKNITLFIFLQSVFAILLSKYSGCSRIVMGTPVAGRLHKDLEGLIGFFVNTLVLKSNIYGDDNFFEFLELNKNTILDAYSNQHIAFESLVEELKPSRSLSYNPLFQIMFSVQNNETGVLDLEYENDDSYKVRSKSSNRQEIEFKNCTTRFDLELRAKEFDEGIDLNWSFNTSLFNKGNVSRLSEYFSFVFTKIAHEIESLDLDESLLIKDILLPEASGLWDKRRSITEMQASNNKKIKLYERFELLVREKPQEVFLSHKRKSISIKQIDYFAAALCAHLVNFNPNQHRPVAILCHEPIAKVISTLAVLRSGLTILLIDHRYSKFKAASLLELSNSQLVISQGRLGSELIELLATDIKAIELNDDGSVSSDLKPINTSEKANSPGSDVALTLISEEPEGLPRFIPMSHEYLSHMLKTKNILDNPASLVLNSINLSQYTAILKSIYDGKWQAGEAKTKRLKPADIKNKKFTLGDNGFNGIVVNKDCRPQAMGAIGNLLLDDSLLIENFKRQCVAVDCDLPDTDSKSNLFYKTPYLARYTDVNHIEVLGLEAKTIPNLDRDQLEVELMRCLASLDQVKNSAIRWSGNNDFAYICFCEVVEQVSTLDGKDANSIILDSLRNLESLVKLPDFIVFVESIRLENNGKVDYSMLPSYEDVKRKKSVRLPTNSLQKRMCVIWQNLLDVNRVGVDENFFKIGGHSLLATRLISQIREAFNAEVSIKDLFDNATIESLCLVIENATKETGKSQLIKVSRQQKLPLSYAQQRLWFIDQLGEGSSQYNIKGRFNIKGQFRLEIFQRALDAIINRHEVLRTTFEESDDGTIQVINEKFESPLSFHNLSSYSKDERTHQIHQYIAQEEMTPFNLRQDVMVRARVLQLSDEEVVILYTMHHIASDGWSKKIFQDELYENYQAFLQNKPSPFVPLDIQYADYSIWQKQCLQGEKLKKQLSYWKHNLSGIPKQHNLPLDFNRPQQQTHAGELIYHVLDKKIAKDIDELCKQKDVTLFIFLQTVYALFLSRYSFSNDIVVGVPVAGRDYFELEPLIGFFINTLLIRTKISDSETFDSLLARNKVSVLDALNNQDVPFEMLVDALQPERNLALSPLTQLYFSVQNIELGKIDQVLQSRKSNQQLTPVYAGNSSVRFDLEFTVTPKTDTLGLCWGYNKSLFKRQSIVTMAQRFTHFVGEIVNSLLNNNHCAKPATSYMLEPSSEFKPNEEVLSDKSGNVSYLNESLDQLAEIAKLKPHEIAIREASSQATFSQLANRVDSLANLLKSYGVKVESKVGVLVNTRMDFLISALAVIKCGACVVSIKPEYPSSKKAYIFETSQISLLITDSKTQRFVEESFCKHDFIKLIDIQKAFSQSNEVQVIDNHNYNNYAKASAIITYNEESFSTSLGHITNYKSLAKQMKRLVDSFSQIDVNQIEKMSSPSVEFDLGSMFAALMSGKCICFKMNRPATMIEGDWNSVHDVVFNPKQKHALESDAGNSQLVVVDEPLIASKNEILRSIDGIKRNKLPSSKRYSVSENDAYILDRNGCSVPEGTYGELYIEDSQDAFCLNISSARAASIYRPNASADIPGSVLFKTSMLARKIDKNLIEVGSPSVTKNVSHDCKRVTRYLSDSCLDIEETIAININNKTSTYDLYFCTKNKEELGDSVNKGRFNNQIQESLRNDISLNPLPRNICQIDAIPRLDNGDLDVNEITKLSDFENSNRYKGASSDLEKELVKIWSEVLNINLIGVDENFFDAGGNSLLATKLINKIRAKYKIEFPLRALFEDPTIELIAKRIFLEQSSSQIEKNVEALNSANIDIEEGTL</sequence>
<dbReference type="CDD" id="cd19531">
    <property type="entry name" value="LCL_NRPS-like"/>
    <property type="match status" value="4"/>
</dbReference>
<dbReference type="FunFam" id="1.10.1200.10:FF:000005">
    <property type="entry name" value="Nonribosomal peptide synthetase 1"/>
    <property type="match status" value="3"/>
</dbReference>
<dbReference type="InterPro" id="IPR042099">
    <property type="entry name" value="ANL_N_sf"/>
</dbReference>
<dbReference type="InterPro" id="IPR025110">
    <property type="entry name" value="AMP-bd_C"/>
</dbReference>
<dbReference type="SUPFAM" id="SSF52777">
    <property type="entry name" value="CoA-dependent acyltransferases"/>
    <property type="match status" value="8"/>
</dbReference>
<dbReference type="InterPro" id="IPR020806">
    <property type="entry name" value="PKS_PP-bd"/>
</dbReference>
<dbReference type="InterPro" id="IPR044894">
    <property type="entry name" value="TubC_N_sf"/>
</dbReference>
<dbReference type="SUPFAM" id="SSF53335">
    <property type="entry name" value="S-adenosyl-L-methionine-dependent methyltransferases"/>
    <property type="match status" value="1"/>
</dbReference>
<dbReference type="Proteomes" id="UP000317839">
    <property type="component" value="Unassembled WGS sequence"/>
</dbReference>
<dbReference type="Pfam" id="PF18563">
    <property type="entry name" value="TubC_N"/>
    <property type="match status" value="1"/>
</dbReference>
<dbReference type="NCBIfam" id="TIGR01733">
    <property type="entry name" value="AA-adenyl-dom"/>
    <property type="match status" value="2"/>
</dbReference>
<evidence type="ECO:0000256" key="2">
    <source>
        <dbReference type="ARBA" id="ARBA00022450"/>
    </source>
</evidence>
<dbReference type="FunFam" id="3.30.300.30:FF:000015">
    <property type="entry name" value="Nonribosomal peptide synthase SidD"/>
    <property type="match status" value="1"/>
</dbReference>
<gene>
    <name evidence="5" type="ORF">FLL45_05365</name>
</gene>
<dbReference type="FunFam" id="3.30.559.10:FF:000012">
    <property type="entry name" value="Non-ribosomal peptide synthetase"/>
    <property type="match status" value="1"/>
</dbReference>
<dbReference type="FunFam" id="3.40.50.980:FF:000001">
    <property type="entry name" value="Non-ribosomal peptide synthetase"/>
    <property type="match status" value="2"/>
</dbReference>
<evidence type="ECO:0000259" key="4">
    <source>
        <dbReference type="PROSITE" id="PS50075"/>
    </source>
</evidence>
<keyword evidence="6" id="KW-1185">Reference proteome</keyword>
<evidence type="ECO:0000313" key="5">
    <source>
        <dbReference type="EMBL" id="TQV77374.1"/>
    </source>
</evidence>
<feature type="domain" description="Carrier" evidence="4">
    <location>
        <begin position="2547"/>
        <end position="2622"/>
    </location>
</feature>
<comment type="cofactor">
    <cofactor evidence="1">
        <name>pantetheine 4'-phosphate</name>
        <dbReference type="ChEBI" id="CHEBI:47942"/>
    </cofactor>
</comment>
<evidence type="ECO:0000256" key="1">
    <source>
        <dbReference type="ARBA" id="ARBA00001957"/>
    </source>
</evidence>
<dbReference type="Gene3D" id="1.10.10.1830">
    <property type="entry name" value="Non-ribosomal peptide synthase, adenylation domain"/>
    <property type="match status" value="1"/>
</dbReference>
<dbReference type="EMBL" id="VIKR01000001">
    <property type="protein sequence ID" value="TQV77374.1"/>
    <property type="molecule type" value="Genomic_DNA"/>
</dbReference>
<dbReference type="GO" id="GO:0047527">
    <property type="term" value="F:2,3-dihydroxybenzoate-serine ligase activity"/>
    <property type="evidence" value="ECO:0007669"/>
    <property type="project" value="TreeGrafter"/>
</dbReference>
<dbReference type="InterPro" id="IPR009081">
    <property type="entry name" value="PP-bd_ACP"/>
</dbReference>
<dbReference type="InterPro" id="IPR000873">
    <property type="entry name" value="AMP-dep_synth/lig_dom"/>
</dbReference>
<keyword evidence="2" id="KW-0596">Phosphopantetheine</keyword>
<dbReference type="Gene3D" id="3.30.559.10">
    <property type="entry name" value="Chloramphenicol acetyltransferase-like domain"/>
    <property type="match status" value="4"/>
</dbReference>
<name>A0A545TJG5_9GAMM</name>
<dbReference type="CDD" id="cd02440">
    <property type="entry name" value="AdoMet_MTases"/>
    <property type="match status" value="1"/>
</dbReference>
<dbReference type="GO" id="GO:0031177">
    <property type="term" value="F:phosphopantetheine binding"/>
    <property type="evidence" value="ECO:0007669"/>
    <property type="project" value="InterPro"/>
</dbReference>
<dbReference type="InterPro" id="IPR010071">
    <property type="entry name" value="AA_adenyl_dom"/>
</dbReference>
<dbReference type="GO" id="GO:0043041">
    <property type="term" value="P:amino acid activation for nonribosomal peptide biosynthetic process"/>
    <property type="evidence" value="ECO:0007669"/>
    <property type="project" value="TreeGrafter"/>
</dbReference>
<keyword evidence="3" id="KW-0597">Phosphoprotein</keyword>
<dbReference type="SUPFAM" id="SSF56801">
    <property type="entry name" value="Acetyl-CoA synthetase-like"/>
    <property type="match status" value="4"/>
</dbReference>
<dbReference type="GO" id="GO:0009403">
    <property type="term" value="P:toxin biosynthetic process"/>
    <property type="evidence" value="ECO:0007669"/>
    <property type="project" value="UniProtKB-ARBA"/>
</dbReference>
<dbReference type="InterPro" id="IPR001242">
    <property type="entry name" value="Condensation_dom"/>
</dbReference>
<dbReference type="Pfam" id="PF13193">
    <property type="entry name" value="AMP-binding_C"/>
    <property type="match status" value="1"/>
</dbReference>
<dbReference type="SUPFAM" id="SSF47336">
    <property type="entry name" value="ACP-like"/>
    <property type="match status" value="4"/>
</dbReference>